<feature type="compositionally biased region" description="Low complexity" evidence="1">
    <location>
        <begin position="1019"/>
        <end position="1039"/>
    </location>
</feature>
<feature type="region of interest" description="Disordered" evidence="1">
    <location>
        <begin position="1127"/>
        <end position="1162"/>
    </location>
</feature>
<dbReference type="Pfam" id="PF07714">
    <property type="entry name" value="PK_Tyr_Ser-Thr"/>
    <property type="match status" value="1"/>
</dbReference>
<name>E1ZAV3_CHLVA</name>
<feature type="compositionally biased region" description="Low complexity" evidence="1">
    <location>
        <begin position="506"/>
        <end position="517"/>
    </location>
</feature>
<dbReference type="InterPro" id="IPR000719">
    <property type="entry name" value="Prot_kinase_dom"/>
</dbReference>
<dbReference type="InParanoid" id="E1ZAV3"/>
<protein>
    <recommendedName>
        <fullName evidence="2">Protein kinase domain-containing protein</fullName>
    </recommendedName>
</protein>
<proteinExistence type="predicted"/>
<dbReference type="Proteomes" id="UP000008141">
    <property type="component" value="Unassembled WGS sequence"/>
</dbReference>
<evidence type="ECO:0000313" key="4">
    <source>
        <dbReference type="Proteomes" id="UP000008141"/>
    </source>
</evidence>
<dbReference type="GO" id="GO:0004674">
    <property type="term" value="F:protein serine/threonine kinase activity"/>
    <property type="evidence" value="ECO:0007669"/>
    <property type="project" value="TreeGrafter"/>
</dbReference>
<accession>E1ZAV3</accession>
<evidence type="ECO:0000256" key="1">
    <source>
        <dbReference type="SAM" id="MobiDB-lite"/>
    </source>
</evidence>
<dbReference type="GeneID" id="17356504"/>
<organism evidence="4">
    <name type="scientific">Chlorella variabilis</name>
    <name type="common">Green alga</name>
    <dbReference type="NCBI Taxonomy" id="554065"/>
    <lineage>
        <taxon>Eukaryota</taxon>
        <taxon>Viridiplantae</taxon>
        <taxon>Chlorophyta</taxon>
        <taxon>core chlorophytes</taxon>
        <taxon>Trebouxiophyceae</taxon>
        <taxon>Chlorellales</taxon>
        <taxon>Chlorellaceae</taxon>
        <taxon>Chlorella clade</taxon>
        <taxon>Chlorella</taxon>
    </lineage>
</organism>
<dbReference type="KEGG" id="cvr:CHLNCDRAFT_143982"/>
<dbReference type="RefSeq" id="XP_005849433.1">
    <property type="nucleotide sequence ID" value="XM_005849371.1"/>
</dbReference>
<feature type="region of interest" description="Disordered" evidence="1">
    <location>
        <begin position="653"/>
        <end position="674"/>
    </location>
</feature>
<feature type="compositionally biased region" description="Low complexity" evidence="1">
    <location>
        <begin position="789"/>
        <end position="818"/>
    </location>
</feature>
<dbReference type="PANTHER" id="PTHR44329:SF214">
    <property type="entry name" value="PROTEIN KINASE DOMAIN-CONTAINING PROTEIN"/>
    <property type="match status" value="1"/>
</dbReference>
<dbReference type="PROSITE" id="PS00108">
    <property type="entry name" value="PROTEIN_KINASE_ST"/>
    <property type="match status" value="1"/>
</dbReference>
<dbReference type="eggNOG" id="KOG0192">
    <property type="taxonomic scope" value="Eukaryota"/>
</dbReference>
<evidence type="ECO:0000259" key="2">
    <source>
        <dbReference type="PROSITE" id="PS50011"/>
    </source>
</evidence>
<dbReference type="GO" id="GO:0005524">
    <property type="term" value="F:ATP binding"/>
    <property type="evidence" value="ECO:0007669"/>
    <property type="project" value="InterPro"/>
</dbReference>
<keyword evidence="4" id="KW-1185">Reference proteome</keyword>
<sequence>MAPLLVLLIVVPPLLLIVGIGVGVAAARWWWGWRWAGAAAAAAAAADEEQGLGSGVSTAVPSSSTAATADLPPGRKASKAGPLSIHIVASSCSLPLPSRSSAQLSADALAPLELSLGSASASPPLAQRLARPPPLQTPDPTLPDEDCGEQAAAAAAAAPHRRLVSLTSLGGGAISPLAHRKTLSLDLGQLVRAGPGVINQVMEDWEARSTLYRLMSMDGGAASASSPHAAAAAAAGVLSPAAAVLFSPVAGGGGGGSGAGGGVGGAMPKGEVHMDEIDLIECIGKGGYGCVYKASWRGAGVAVKYIVCPTDDADSLGRAIREVVLSRKMSHPNVVQCYSWTVLTENEGQQCRTPSTRSGLASPADQSFTGGRQRVLRHLAGAGSGSRSRRASLDVLRPGSARRGLDQRFSCAAVGPSGGGTPRSPSSLALHRITEHPHELHEGQESSEAAEVAASAAAWMAAGPGMRAGSTLPRPTVDSVVEELVAEAAAELEREQQQEEEEEQQQKQQEQEGQQQQRQEEEQPPPQQEERGSASPASLPPSPEAVGVAPGGVAKPLLKLALQPLGSCSPNGSPGIQAVHPQQILQAEEPAGTAAGATSEEQQVAGAAGLPPSPFAAVDVQAVPPRRSTSEGAASGVQHRLVLPFGGDGAVAVGAAAEQGPPPPQSSSEGEDGQDVYACFGSYEEMVAHFQSLAAGGQLALPAQQEAQQQRAPGAPGAVPVPAATVPLNMSRNGSGQQLNEYDMTAASSFSDVLSASGFMLEGSVSGVDLSLVPSNPASPAHRQRSGHSSWLPPSSAASSRALTPKSATAASAAAASTFSRLSRPAPWTAAQRQQRRQQPLGSSGLGVALELAAGMPPPAWWQASSGAGAEAPGQGQLGGVVASTAAAQLAARRLSSESIEPRSEPLSMEGGGASCRSSRDVPAGEASAAVRAMLGGLHCSSTISLAMWQPAGGASAAASRGCSLDLHGRPPGSSLDLQRQFRAGSSSSSSMALPYGAGSRGGSLDMRFAFGQFRGGSSSSLAPPAPSAPSSAACQSASEQSRDTSISCLEQQRVPAPRASSLGADSGSVTPRLGSLSSLAAVAGSVVGADSSLAVTPRQQSLRSSKCTPRGLLRVEELRAEAAAALGGGGGGGGEVAPASTDRLSLGSHNDSFNSEEGFGSPVKQRRGGVKDVFLLEELALEGQEALMVVVMEYCDLGSLRKALKRRAFRPSPKWPFQTTYRALLRTAQEIAKGMGYIHEFNIVHGDLKPGNVLLKTHKVDRRGYIAKVSDFGLSRALDFEDTHASLDATLGTIAYTAPETFAHNCLKKPSDVYAFGIMLWEMFYCCDPYEGLMDGQICVGVTDGSLRPEFDIDCPDPYRRLAERCWHQDPERRPSFEEVDAELVRIEMEFRLACHRTATASKRTSTTSQSGGSAPPSRPGSPEVQPRCGVAAGGGGALARQLQAAALAD</sequence>
<dbReference type="SUPFAM" id="SSF56112">
    <property type="entry name" value="Protein kinase-like (PK-like)"/>
    <property type="match status" value="1"/>
</dbReference>
<dbReference type="InterPro" id="IPR051681">
    <property type="entry name" value="Ser/Thr_Kinases-Pseudokinases"/>
</dbReference>
<dbReference type="Gene3D" id="3.30.200.20">
    <property type="entry name" value="Phosphorylase Kinase, domain 1"/>
    <property type="match status" value="1"/>
</dbReference>
<feature type="region of interest" description="Disordered" evidence="1">
    <location>
        <begin position="776"/>
        <end position="841"/>
    </location>
</feature>
<dbReference type="InterPro" id="IPR011009">
    <property type="entry name" value="Kinase-like_dom_sf"/>
</dbReference>
<gene>
    <name evidence="3" type="ORF">CHLNCDRAFT_143982</name>
</gene>
<feature type="region of interest" description="Disordered" evidence="1">
    <location>
        <begin position="970"/>
        <end position="995"/>
    </location>
</feature>
<dbReference type="Gene3D" id="1.10.510.10">
    <property type="entry name" value="Transferase(Phosphotransferase) domain 1"/>
    <property type="match status" value="1"/>
</dbReference>
<feature type="compositionally biased region" description="Gly residues" evidence="1">
    <location>
        <begin position="1127"/>
        <end position="1136"/>
    </location>
</feature>
<dbReference type="InterPro" id="IPR001245">
    <property type="entry name" value="Ser-Thr/Tyr_kinase_cat_dom"/>
</dbReference>
<feature type="region of interest" description="Disordered" evidence="1">
    <location>
        <begin position="704"/>
        <end position="737"/>
    </location>
</feature>
<feature type="region of interest" description="Disordered" evidence="1">
    <location>
        <begin position="351"/>
        <end position="427"/>
    </location>
</feature>
<feature type="region of interest" description="Disordered" evidence="1">
    <location>
        <begin position="1019"/>
        <end position="1047"/>
    </location>
</feature>
<dbReference type="STRING" id="554065.E1ZAV3"/>
<dbReference type="PROSITE" id="PS50011">
    <property type="entry name" value="PROTEIN_KINASE_DOM"/>
    <property type="match status" value="1"/>
</dbReference>
<feature type="domain" description="Protein kinase" evidence="2">
    <location>
        <begin position="1121"/>
        <end position="1393"/>
    </location>
</feature>
<feature type="compositionally biased region" description="Low complexity" evidence="1">
    <location>
        <begin position="55"/>
        <end position="69"/>
    </location>
</feature>
<dbReference type="InterPro" id="IPR008271">
    <property type="entry name" value="Ser/Thr_kinase_AS"/>
</dbReference>
<dbReference type="SMART" id="SM00220">
    <property type="entry name" value="S_TKc"/>
    <property type="match status" value="1"/>
</dbReference>
<feature type="region of interest" description="Disordered" evidence="1">
    <location>
        <begin position="1400"/>
        <end position="1437"/>
    </location>
</feature>
<dbReference type="EMBL" id="GL433840">
    <property type="protein sequence ID" value="EFN57331.1"/>
    <property type="molecule type" value="Genomic_DNA"/>
</dbReference>
<feature type="compositionally biased region" description="Low complexity" evidence="1">
    <location>
        <begin position="704"/>
        <end position="728"/>
    </location>
</feature>
<evidence type="ECO:0000313" key="3">
    <source>
        <dbReference type="EMBL" id="EFN57331.1"/>
    </source>
</evidence>
<dbReference type="OrthoDB" id="1711006at2759"/>
<dbReference type="PANTHER" id="PTHR44329">
    <property type="entry name" value="SERINE/THREONINE-PROTEIN KINASE TNNI3K-RELATED"/>
    <property type="match status" value="1"/>
</dbReference>
<feature type="region of interest" description="Disordered" evidence="1">
    <location>
        <begin position="894"/>
        <end position="921"/>
    </location>
</feature>
<feature type="region of interest" description="Disordered" evidence="1">
    <location>
        <begin position="53"/>
        <end position="77"/>
    </location>
</feature>
<feature type="compositionally biased region" description="Low complexity" evidence="1">
    <location>
        <begin position="587"/>
        <end position="601"/>
    </location>
</feature>
<dbReference type="PRINTS" id="PR00109">
    <property type="entry name" value="TYRKINASE"/>
</dbReference>
<reference evidence="3 4" key="1">
    <citation type="journal article" date="2010" name="Plant Cell">
        <title>The Chlorella variabilis NC64A genome reveals adaptation to photosymbiosis, coevolution with viruses, and cryptic sex.</title>
        <authorList>
            <person name="Blanc G."/>
            <person name="Duncan G."/>
            <person name="Agarkova I."/>
            <person name="Borodovsky M."/>
            <person name="Gurnon J."/>
            <person name="Kuo A."/>
            <person name="Lindquist E."/>
            <person name="Lucas S."/>
            <person name="Pangilinan J."/>
            <person name="Polle J."/>
            <person name="Salamov A."/>
            <person name="Terry A."/>
            <person name="Yamada T."/>
            <person name="Dunigan D.D."/>
            <person name="Grigoriev I.V."/>
            <person name="Claverie J.M."/>
            <person name="Van Etten J.L."/>
        </authorList>
    </citation>
    <scope>NUCLEOTIDE SEQUENCE [LARGE SCALE GENOMIC DNA]</scope>
    <source>
        <strain evidence="3 4">NC64A</strain>
    </source>
</reference>
<feature type="compositionally biased region" description="Polar residues" evidence="1">
    <location>
        <begin position="351"/>
        <end position="370"/>
    </location>
</feature>
<feature type="region of interest" description="Disordered" evidence="1">
    <location>
        <begin position="563"/>
        <end position="613"/>
    </location>
</feature>
<feature type="region of interest" description="Disordered" evidence="1">
    <location>
        <begin position="123"/>
        <end position="146"/>
    </location>
</feature>
<feature type="compositionally biased region" description="Pro residues" evidence="1">
    <location>
        <begin position="131"/>
        <end position="141"/>
    </location>
</feature>
<feature type="region of interest" description="Disordered" evidence="1">
    <location>
        <begin position="491"/>
        <end position="550"/>
    </location>
</feature>
<feature type="compositionally biased region" description="Low complexity" evidence="1">
    <location>
        <begin position="1400"/>
        <end position="1417"/>
    </location>
</feature>